<keyword evidence="1" id="KW-0812">Transmembrane</keyword>
<keyword evidence="3" id="KW-1185">Reference proteome</keyword>
<accession>A0A8J3X9T8</accession>
<evidence type="ECO:0000313" key="2">
    <source>
        <dbReference type="EMBL" id="GII28878.1"/>
    </source>
</evidence>
<name>A0A8J3X9T8_9ACTN</name>
<keyword evidence="1" id="KW-1133">Transmembrane helix</keyword>
<keyword evidence="1" id="KW-0472">Membrane</keyword>
<gene>
    <name evidence="2" type="ORF">Pmi06nite_23200</name>
</gene>
<comment type="caution">
    <text evidence="2">The sequence shown here is derived from an EMBL/GenBank/DDBJ whole genome shotgun (WGS) entry which is preliminary data.</text>
</comment>
<reference evidence="2 3" key="1">
    <citation type="submission" date="2021-01" db="EMBL/GenBank/DDBJ databases">
        <title>Whole genome shotgun sequence of Planotetraspora mira NBRC 15435.</title>
        <authorList>
            <person name="Komaki H."/>
            <person name="Tamura T."/>
        </authorList>
    </citation>
    <scope>NUCLEOTIDE SEQUENCE [LARGE SCALE GENOMIC DNA]</scope>
    <source>
        <strain evidence="2 3">NBRC 15435</strain>
    </source>
</reference>
<dbReference type="Proteomes" id="UP000650628">
    <property type="component" value="Unassembled WGS sequence"/>
</dbReference>
<sequence length="130" mass="14636">MLTWAPFAMYVIWRLFLNPYVKYGEREVVVNNAFSRYTIPYAEISSCGGNRSLVINTRGHGKILVDALDASFLWKGKRDSVALELMKRKEGSKGAVGEFRRVVTLGFPEILVLALTVLFCLLLALSFGSW</sequence>
<proteinExistence type="predicted"/>
<dbReference type="AlphaFoldDB" id="A0A8J3X9T8"/>
<evidence type="ECO:0008006" key="4">
    <source>
        <dbReference type="Google" id="ProtNLM"/>
    </source>
</evidence>
<dbReference type="EMBL" id="BOOO01000013">
    <property type="protein sequence ID" value="GII28878.1"/>
    <property type="molecule type" value="Genomic_DNA"/>
</dbReference>
<organism evidence="2 3">
    <name type="scientific">Planotetraspora mira</name>
    <dbReference type="NCBI Taxonomy" id="58121"/>
    <lineage>
        <taxon>Bacteria</taxon>
        <taxon>Bacillati</taxon>
        <taxon>Actinomycetota</taxon>
        <taxon>Actinomycetes</taxon>
        <taxon>Streptosporangiales</taxon>
        <taxon>Streptosporangiaceae</taxon>
        <taxon>Planotetraspora</taxon>
    </lineage>
</organism>
<feature type="transmembrane region" description="Helical" evidence="1">
    <location>
        <begin position="110"/>
        <end position="128"/>
    </location>
</feature>
<evidence type="ECO:0000256" key="1">
    <source>
        <dbReference type="SAM" id="Phobius"/>
    </source>
</evidence>
<protein>
    <recommendedName>
        <fullName evidence="4">PH domain-containing protein</fullName>
    </recommendedName>
</protein>
<evidence type="ECO:0000313" key="3">
    <source>
        <dbReference type="Proteomes" id="UP000650628"/>
    </source>
</evidence>